<protein>
    <submittedName>
        <fullName evidence="1">Uncharacterized protein</fullName>
    </submittedName>
</protein>
<evidence type="ECO:0000313" key="2">
    <source>
        <dbReference type="Proteomes" id="UP000254968"/>
    </source>
</evidence>
<proteinExistence type="predicted"/>
<dbReference type="RefSeq" id="WP_115301331.1">
    <property type="nucleotide sequence ID" value="NZ_CAAAHO010000003.1"/>
</dbReference>
<gene>
    <name evidence="1" type="ORF">NCTC13315_00030</name>
</gene>
<sequence length="62" mass="7155">MHNIAWLESLATKTDYDIDINEILKNQSLDVQNAYYSNNQTVLKALLGDEERLANKNTIFHC</sequence>
<dbReference type="Proteomes" id="UP000254968">
    <property type="component" value="Unassembled WGS sequence"/>
</dbReference>
<evidence type="ECO:0000313" key="1">
    <source>
        <dbReference type="EMBL" id="STX27524.1"/>
    </source>
</evidence>
<keyword evidence="2" id="KW-1185">Reference proteome</keyword>
<dbReference type="AlphaFoldDB" id="A0A378I4U1"/>
<accession>A0A378I4U1</accession>
<organism evidence="1 2">
    <name type="scientific">Legionella beliardensis</name>
    <dbReference type="NCBI Taxonomy" id="91822"/>
    <lineage>
        <taxon>Bacteria</taxon>
        <taxon>Pseudomonadati</taxon>
        <taxon>Pseudomonadota</taxon>
        <taxon>Gammaproteobacteria</taxon>
        <taxon>Legionellales</taxon>
        <taxon>Legionellaceae</taxon>
        <taxon>Legionella</taxon>
    </lineage>
</organism>
<name>A0A378I4U1_9GAMM</name>
<reference evidence="1 2" key="1">
    <citation type="submission" date="2018-06" db="EMBL/GenBank/DDBJ databases">
        <authorList>
            <consortium name="Pathogen Informatics"/>
            <person name="Doyle S."/>
        </authorList>
    </citation>
    <scope>NUCLEOTIDE SEQUENCE [LARGE SCALE GENOMIC DNA]</scope>
    <source>
        <strain evidence="1 2">NCTC13315</strain>
    </source>
</reference>
<dbReference type="EMBL" id="UGNV01000001">
    <property type="protein sequence ID" value="STX27524.1"/>
    <property type="molecule type" value="Genomic_DNA"/>
</dbReference>